<protein>
    <recommendedName>
        <fullName evidence="3">Expansin-like EG45 domain-containing protein</fullName>
    </recommendedName>
</protein>
<dbReference type="InterPro" id="IPR051477">
    <property type="entry name" value="Expansin_CellWall"/>
</dbReference>
<dbReference type="OMA" id="LDAWNSV"/>
<dbReference type="OrthoDB" id="2555762at2759"/>
<dbReference type="GeneID" id="27420202"/>
<dbReference type="STRING" id="1365824.V5E729"/>
<dbReference type="eggNOG" id="ENOG502S9P9">
    <property type="taxonomic scope" value="Eukaryota"/>
</dbReference>
<proteinExistence type="predicted"/>
<gene>
    <name evidence="4" type="ORF">PSEUBRA_SCAF3g03587</name>
</gene>
<feature type="compositionally biased region" description="Polar residues" evidence="2">
    <location>
        <begin position="19"/>
        <end position="29"/>
    </location>
</feature>
<dbReference type="Gene3D" id="2.60.40.760">
    <property type="entry name" value="Expansin, cellulose-binding-like domain"/>
    <property type="match status" value="1"/>
</dbReference>
<organism evidence="4 5">
    <name type="scientific">Kalmanozyma brasiliensis (strain GHG001)</name>
    <name type="common">Yeast</name>
    <name type="synonym">Pseudozyma brasiliensis</name>
    <dbReference type="NCBI Taxonomy" id="1365824"/>
    <lineage>
        <taxon>Eukaryota</taxon>
        <taxon>Fungi</taxon>
        <taxon>Dikarya</taxon>
        <taxon>Basidiomycota</taxon>
        <taxon>Ustilaginomycotina</taxon>
        <taxon>Ustilaginomycetes</taxon>
        <taxon>Ustilaginales</taxon>
        <taxon>Ustilaginaceae</taxon>
        <taxon>Kalmanozyma</taxon>
    </lineage>
</organism>
<dbReference type="Proteomes" id="UP000019377">
    <property type="component" value="Unassembled WGS sequence"/>
</dbReference>
<feature type="domain" description="Expansin-like EG45" evidence="3">
    <location>
        <begin position="217"/>
        <end position="333"/>
    </location>
</feature>
<dbReference type="AlphaFoldDB" id="V5E729"/>
<dbReference type="CDD" id="cd22271">
    <property type="entry name" value="DPBB_EXP_N-like"/>
    <property type="match status" value="1"/>
</dbReference>
<sequence>MHKKKVKGQCAVDPKGQESYGQPPQSGGSKNADAPPATGTDAPSRGSGGQVSPGNGSQKGNAPPGDSSSGSGAGTKPEGYTGGSQPGTSSGSASGDKPSTDDNSPTGYSSPSAGSGTKPDGYASGPQPGASSGSAFDHGSYGKAPRQGQGSAGPAPVGYSPSSGKYKGAQGTGLLCKGVRSTTVLTPTSSVQPSWFSPDLIHHGPGTQFGGPGLWQGGACMLDSLPHTNLPSIAMDQSFFQDGLACGTCVEIGPTSASQFSNSAVWTVEKPRRGTLPAGKKTVAIVSDLCPGVNQCFSGLDMHLDAWNSVTSNADGSKLPVNWRFVNCKDAFEGSGIEKLQVHWREGCNPGFFQVQIRGSHEAVVKVEMRWSGQGWKEASHVDASWWKWDLGGAAGFDQAKTGVMFRITDWQGQTIASEISTLMGTDLFFDANFDSVASDQY</sequence>
<dbReference type="Gene3D" id="2.40.40.10">
    <property type="entry name" value="RlpA-like domain"/>
    <property type="match status" value="1"/>
</dbReference>
<dbReference type="EMBL" id="KI545873">
    <property type="protein sequence ID" value="EST06051.1"/>
    <property type="molecule type" value="Genomic_DNA"/>
</dbReference>
<keyword evidence="5" id="KW-1185">Reference proteome</keyword>
<feature type="compositionally biased region" description="Low complexity" evidence="2">
    <location>
        <begin position="121"/>
        <end position="135"/>
    </location>
</feature>
<evidence type="ECO:0000256" key="1">
    <source>
        <dbReference type="ARBA" id="ARBA00022729"/>
    </source>
</evidence>
<keyword evidence="1" id="KW-0732">Signal</keyword>
<dbReference type="InterPro" id="IPR036749">
    <property type="entry name" value="Expansin_CBD_sf"/>
</dbReference>
<feature type="compositionally biased region" description="Low complexity" evidence="2">
    <location>
        <begin position="86"/>
        <end position="95"/>
    </location>
</feature>
<dbReference type="InterPro" id="IPR007112">
    <property type="entry name" value="Expansin/allergen_DPBB_dom"/>
</dbReference>
<accession>V5E729</accession>
<dbReference type="PROSITE" id="PS50842">
    <property type="entry name" value="EXPANSIN_EG45"/>
    <property type="match status" value="1"/>
</dbReference>
<dbReference type="SUPFAM" id="SSF50685">
    <property type="entry name" value="Barwin-like endoglucanases"/>
    <property type="match status" value="1"/>
</dbReference>
<dbReference type="PANTHER" id="PTHR31836">
    <property type="match status" value="1"/>
</dbReference>
<evidence type="ECO:0000313" key="5">
    <source>
        <dbReference type="Proteomes" id="UP000019377"/>
    </source>
</evidence>
<dbReference type="HOGENOM" id="CLU_038507_0_0_1"/>
<name>V5E729_KALBG</name>
<evidence type="ECO:0000256" key="2">
    <source>
        <dbReference type="SAM" id="MobiDB-lite"/>
    </source>
</evidence>
<feature type="region of interest" description="Disordered" evidence="2">
    <location>
        <begin position="1"/>
        <end position="164"/>
    </location>
</feature>
<evidence type="ECO:0000259" key="3">
    <source>
        <dbReference type="PROSITE" id="PS50842"/>
    </source>
</evidence>
<feature type="compositionally biased region" description="Low complexity" evidence="2">
    <location>
        <begin position="32"/>
        <end position="43"/>
    </location>
</feature>
<evidence type="ECO:0000313" key="4">
    <source>
        <dbReference type="EMBL" id="EST06051.1"/>
    </source>
</evidence>
<dbReference type="PANTHER" id="PTHR31836:SF24">
    <property type="entry name" value="RLPA-LIKE PROTEIN DOUBLE-PSI BETA-BARREL DOMAIN-CONTAINING PROTEIN"/>
    <property type="match status" value="1"/>
</dbReference>
<dbReference type="InterPro" id="IPR036908">
    <property type="entry name" value="RlpA-like_sf"/>
</dbReference>
<reference evidence="5" key="1">
    <citation type="journal article" date="2013" name="Genome Announc.">
        <title>Draft genome sequence of Pseudozyma brasiliensis sp. nov. strain GHG001, a high producer of endo-1,4-xylanase isolated from an insect pest of sugarcane.</title>
        <authorList>
            <person name="Oliveira J.V.D.C."/>
            <person name="dos Santos R.A.C."/>
            <person name="Borges T.A."/>
            <person name="Riano-Pachon D.M."/>
            <person name="Goldman G.H."/>
        </authorList>
    </citation>
    <scope>NUCLEOTIDE SEQUENCE [LARGE SCALE GENOMIC DNA]</scope>
    <source>
        <strain evidence="5">GHG001</strain>
    </source>
</reference>
<feature type="compositionally biased region" description="Polar residues" evidence="2">
    <location>
        <begin position="101"/>
        <end position="115"/>
    </location>
</feature>